<evidence type="ECO:0000313" key="2">
    <source>
        <dbReference type="EMBL" id="EFU74085.1"/>
    </source>
</evidence>
<keyword evidence="3" id="KW-1185">Reference proteome</keyword>
<feature type="domain" description="Bacterial archaeo-eukaryotic release factor family 6" evidence="1">
    <location>
        <begin position="129"/>
        <end position="271"/>
    </location>
</feature>
<name>E6LFE5_ENTI1</name>
<accession>E6LFE5</accession>
<comment type="caution">
    <text evidence="2">The sequence shown here is derived from an EMBL/GenBank/DDBJ whole genome shotgun (WGS) entry which is preliminary data.</text>
</comment>
<dbReference type="eggNOG" id="COG1537">
    <property type="taxonomic scope" value="Bacteria"/>
</dbReference>
<evidence type="ECO:0000259" key="1">
    <source>
        <dbReference type="Pfam" id="PF18848"/>
    </source>
</evidence>
<protein>
    <recommendedName>
        <fullName evidence="1">Bacterial archaeo-eukaryotic release factor family 6 domain-containing protein</fullName>
    </recommendedName>
</protein>
<proteinExistence type="predicted"/>
<dbReference type="InterPro" id="IPR040628">
    <property type="entry name" value="BaeRF_family6"/>
</dbReference>
<dbReference type="Proteomes" id="UP000010296">
    <property type="component" value="Unassembled WGS sequence"/>
</dbReference>
<dbReference type="Pfam" id="PF18848">
    <property type="entry name" value="baeRF_family6"/>
    <property type="match status" value="1"/>
</dbReference>
<dbReference type="EMBL" id="AEPV01000038">
    <property type="protein sequence ID" value="EFU74085.1"/>
    <property type="molecule type" value="Genomic_DNA"/>
</dbReference>
<dbReference type="STRING" id="888064.HMPREF9088_1085"/>
<evidence type="ECO:0000313" key="3">
    <source>
        <dbReference type="Proteomes" id="UP000010296"/>
    </source>
</evidence>
<organism evidence="2 3">
    <name type="scientific">Enterococcus italicus (strain DSM 15952 / CCUG 50447 / LMG 22039 / TP 1.5)</name>
    <dbReference type="NCBI Taxonomy" id="888064"/>
    <lineage>
        <taxon>Bacteria</taxon>
        <taxon>Bacillati</taxon>
        <taxon>Bacillota</taxon>
        <taxon>Bacilli</taxon>
        <taxon>Lactobacillales</taxon>
        <taxon>Enterococcaceae</taxon>
        <taxon>Enterococcus</taxon>
    </lineage>
</organism>
<sequence length="369" mass="42835">MKMTKIGKELLSQLTSETESGPFVTIMLNTHVAHQEVEKDQLKLKNFAKEAKKRFEKKYPEDDWSAFQGQIDQLMASQNFWRSATTSVALIFTPEKTFVHRLSIRVDDQYYVGDEPYLLAIIKNSQFNYDYFLLALNRDSFSLYENRNHNLVSIDLPAFAPTTLEKALGEELDKKASLTHSSGEGNTFHITVDKGEEEEIDHRNYYQAIDAFFRDEWQNERRIPLYMMGLAENVTLFAKLAKNAYLKRDVQIKRSPNQLTKEDLQENCKTIDTKLSEQEKKEYQNLANRKWIEQLADIKQAASLGRISDLFISTANLVDGYGDNPEQEYDWRQELNHLANEVIRMSGSVYLLDTEDIPMGKKILAILRY</sequence>
<dbReference type="HOGENOM" id="CLU_044180_1_1_9"/>
<reference evidence="2 3" key="1">
    <citation type="submission" date="2010-12" db="EMBL/GenBank/DDBJ databases">
        <authorList>
            <person name="Muzny D."/>
            <person name="Qin X."/>
            <person name="Deng J."/>
            <person name="Jiang H."/>
            <person name="Liu Y."/>
            <person name="Qu J."/>
            <person name="Song X.-Z."/>
            <person name="Zhang L."/>
            <person name="Thornton R."/>
            <person name="Coyle M."/>
            <person name="Francisco L."/>
            <person name="Jackson L."/>
            <person name="Javaid M."/>
            <person name="Korchina V."/>
            <person name="Kovar C."/>
            <person name="Mata R."/>
            <person name="Mathew T."/>
            <person name="Ngo R."/>
            <person name="Nguyen L."/>
            <person name="Nguyen N."/>
            <person name="Okwuonu G."/>
            <person name="Ongeri F."/>
            <person name="Pham C."/>
            <person name="Simmons D."/>
            <person name="Wilczek-Boney K."/>
            <person name="Hale W."/>
            <person name="Jakkamsetti A."/>
            <person name="Pham P."/>
            <person name="Ruth R."/>
            <person name="San Lucas F."/>
            <person name="Warren J."/>
            <person name="Zhang J."/>
            <person name="Zhao Z."/>
            <person name="Zhou C."/>
            <person name="Zhu D."/>
            <person name="Lee S."/>
            <person name="Bess C."/>
            <person name="Blankenburg K."/>
            <person name="Forbes L."/>
            <person name="Fu Q."/>
            <person name="Gubbala S."/>
            <person name="Hirani K."/>
            <person name="Jayaseelan J.C."/>
            <person name="Lara F."/>
            <person name="Munidasa M."/>
            <person name="Palculict T."/>
            <person name="Patil S."/>
            <person name="Pu L.-L."/>
            <person name="Saada N."/>
            <person name="Tang L."/>
            <person name="Weissenberger G."/>
            <person name="Zhu Y."/>
            <person name="Hemphill L."/>
            <person name="Shang Y."/>
            <person name="Youmans B."/>
            <person name="Ayvaz T."/>
            <person name="Ross M."/>
            <person name="Santibanez J."/>
            <person name="Aqrawi P."/>
            <person name="Gross S."/>
            <person name="Joshi V."/>
            <person name="Fowler G."/>
            <person name="Nazareth L."/>
            <person name="Reid J."/>
            <person name="Worley K."/>
            <person name="Petrosino J."/>
            <person name="Highlander S."/>
            <person name="Gibbs R."/>
        </authorList>
    </citation>
    <scope>NUCLEOTIDE SEQUENCE [LARGE SCALE GENOMIC DNA]</scope>
    <source>
        <strain evidence="3">DSM 15952 / CCUG 50447 / LMG 22039 / TP 1.5</strain>
    </source>
</reference>
<dbReference type="AlphaFoldDB" id="E6LFE5"/>
<dbReference type="PATRIC" id="fig|888064.11.peg.1449"/>
<gene>
    <name evidence="2" type="ORF">HMPREF9088_1085</name>
</gene>